<gene>
    <name evidence="2" type="ORF">OIU74_011236</name>
</gene>
<accession>A0A9Q0TES5</accession>
<evidence type="ECO:0000313" key="2">
    <source>
        <dbReference type="EMBL" id="KAJ6710315.1"/>
    </source>
</evidence>
<reference evidence="2" key="1">
    <citation type="submission" date="2022-11" db="EMBL/GenBank/DDBJ databases">
        <authorList>
            <person name="Hyden B.L."/>
            <person name="Feng K."/>
            <person name="Yates T."/>
            <person name="Jawdy S."/>
            <person name="Smart L.B."/>
            <person name="Muchero W."/>
        </authorList>
    </citation>
    <scope>NUCLEOTIDE SEQUENCE</scope>
    <source>
        <tissue evidence="2">Shoot tip</tissue>
    </source>
</reference>
<name>A0A9Q0TES5_9ROSI</name>
<dbReference type="EMBL" id="JAPFFM010000015">
    <property type="protein sequence ID" value="KAJ6710315.1"/>
    <property type="molecule type" value="Genomic_DNA"/>
</dbReference>
<dbReference type="AlphaFoldDB" id="A0A9Q0TES5"/>
<reference evidence="2" key="2">
    <citation type="journal article" date="2023" name="Int. J. Mol. Sci.">
        <title>De Novo Assembly and Annotation of 11 Diverse Shrub Willow (Salix) Genomes Reveals Novel Gene Organization in Sex-Linked Regions.</title>
        <authorList>
            <person name="Hyden B."/>
            <person name="Feng K."/>
            <person name="Yates T.B."/>
            <person name="Jawdy S."/>
            <person name="Cereghino C."/>
            <person name="Smart L.B."/>
            <person name="Muchero W."/>
        </authorList>
    </citation>
    <scope>NUCLEOTIDE SEQUENCE</scope>
    <source>
        <tissue evidence="2">Shoot tip</tissue>
    </source>
</reference>
<evidence type="ECO:0000256" key="1">
    <source>
        <dbReference type="SAM" id="MobiDB-lite"/>
    </source>
</evidence>
<protein>
    <submittedName>
        <fullName evidence="2">Uncharacterized protein</fullName>
    </submittedName>
</protein>
<comment type="caution">
    <text evidence="2">The sequence shown here is derived from an EMBL/GenBank/DDBJ whole genome shotgun (WGS) entry which is preliminary data.</text>
</comment>
<feature type="compositionally biased region" description="Basic and acidic residues" evidence="1">
    <location>
        <begin position="1"/>
        <end position="13"/>
    </location>
</feature>
<sequence>MATRKEEEQKMYDQETNPSRMKMCAGSRSRWCCSSGQRIADIIRDGNIRPLQKKYLRYLDIDSQDVGTHSLLLKENLCWVRGLHRGYQENGDTPKDMETCHSRKIVPLITYSSYTRGVGIQKRFLFPTSINLTMLDQ</sequence>
<dbReference type="Proteomes" id="UP001151752">
    <property type="component" value="Chromosome 2"/>
</dbReference>
<organism evidence="2 3">
    <name type="scientific">Salix koriyanagi</name>
    <dbReference type="NCBI Taxonomy" id="2511006"/>
    <lineage>
        <taxon>Eukaryota</taxon>
        <taxon>Viridiplantae</taxon>
        <taxon>Streptophyta</taxon>
        <taxon>Embryophyta</taxon>
        <taxon>Tracheophyta</taxon>
        <taxon>Spermatophyta</taxon>
        <taxon>Magnoliopsida</taxon>
        <taxon>eudicotyledons</taxon>
        <taxon>Gunneridae</taxon>
        <taxon>Pentapetalae</taxon>
        <taxon>rosids</taxon>
        <taxon>fabids</taxon>
        <taxon>Malpighiales</taxon>
        <taxon>Salicaceae</taxon>
        <taxon>Saliceae</taxon>
        <taxon>Salix</taxon>
    </lineage>
</organism>
<feature type="region of interest" description="Disordered" evidence="1">
    <location>
        <begin position="1"/>
        <end position="20"/>
    </location>
</feature>
<evidence type="ECO:0000313" key="3">
    <source>
        <dbReference type="Proteomes" id="UP001151752"/>
    </source>
</evidence>
<proteinExistence type="predicted"/>
<keyword evidence="3" id="KW-1185">Reference proteome</keyword>